<accession>A0A9P8Y483</accession>
<reference evidence="1" key="1">
    <citation type="journal article" date="2021" name="Nat. Commun.">
        <title>Genetic determinants of endophytism in the Arabidopsis root mycobiome.</title>
        <authorList>
            <person name="Mesny F."/>
            <person name="Miyauchi S."/>
            <person name="Thiergart T."/>
            <person name="Pickel B."/>
            <person name="Atanasova L."/>
            <person name="Karlsson M."/>
            <person name="Huettel B."/>
            <person name="Barry K.W."/>
            <person name="Haridas S."/>
            <person name="Chen C."/>
            <person name="Bauer D."/>
            <person name="Andreopoulos W."/>
            <person name="Pangilinan J."/>
            <person name="LaButti K."/>
            <person name="Riley R."/>
            <person name="Lipzen A."/>
            <person name="Clum A."/>
            <person name="Drula E."/>
            <person name="Henrissat B."/>
            <person name="Kohler A."/>
            <person name="Grigoriev I.V."/>
            <person name="Martin F.M."/>
            <person name="Hacquard S."/>
        </authorList>
    </citation>
    <scope>NUCLEOTIDE SEQUENCE</scope>
    <source>
        <strain evidence="1">MPI-CAGE-CH-0230</strain>
    </source>
</reference>
<evidence type="ECO:0000313" key="1">
    <source>
        <dbReference type="EMBL" id="KAH7028755.1"/>
    </source>
</evidence>
<gene>
    <name evidence="1" type="ORF">B0I36DRAFT_384430</name>
</gene>
<dbReference type="OrthoDB" id="5343383at2759"/>
<sequence length="97" mass="11342">MPTLNQVRYSEEATVAAITDFFAFLTKMLRISTEGPAIMEYVPNSVVGLINSEHDIFLLDTELGVVYWPLYPHQLRDKPRYIQDNPYDYYYNQDEAD</sequence>
<organism evidence="1 2">
    <name type="scientific">Microdochium trichocladiopsis</name>
    <dbReference type="NCBI Taxonomy" id="1682393"/>
    <lineage>
        <taxon>Eukaryota</taxon>
        <taxon>Fungi</taxon>
        <taxon>Dikarya</taxon>
        <taxon>Ascomycota</taxon>
        <taxon>Pezizomycotina</taxon>
        <taxon>Sordariomycetes</taxon>
        <taxon>Xylariomycetidae</taxon>
        <taxon>Xylariales</taxon>
        <taxon>Microdochiaceae</taxon>
        <taxon>Microdochium</taxon>
    </lineage>
</organism>
<dbReference type="GeneID" id="70190549"/>
<dbReference type="RefSeq" id="XP_046011043.1">
    <property type="nucleotide sequence ID" value="XM_046161003.1"/>
</dbReference>
<name>A0A9P8Y483_9PEZI</name>
<keyword evidence="2" id="KW-1185">Reference proteome</keyword>
<dbReference type="EMBL" id="JAGTJQ010000006">
    <property type="protein sequence ID" value="KAH7028755.1"/>
    <property type="molecule type" value="Genomic_DNA"/>
</dbReference>
<protein>
    <submittedName>
        <fullName evidence="1">Uncharacterized protein</fullName>
    </submittedName>
</protein>
<dbReference type="Proteomes" id="UP000756346">
    <property type="component" value="Unassembled WGS sequence"/>
</dbReference>
<comment type="caution">
    <text evidence="1">The sequence shown here is derived from an EMBL/GenBank/DDBJ whole genome shotgun (WGS) entry which is preliminary data.</text>
</comment>
<evidence type="ECO:0000313" key="2">
    <source>
        <dbReference type="Proteomes" id="UP000756346"/>
    </source>
</evidence>
<dbReference type="AlphaFoldDB" id="A0A9P8Y483"/>
<proteinExistence type="predicted"/>